<name>A0A023PZB2_9GAMM</name>
<dbReference type="PANTHER" id="PTHR18964:SF149">
    <property type="entry name" value="BIFUNCTIONAL UDP-N-ACETYLGLUCOSAMINE 2-EPIMERASE_N-ACETYLMANNOSAMINE KINASE"/>
    <property type="match status" value="1"/>
</dbReference>
<accession>A0A023PZB2</accession>
<evidence type="ECO:0000313" key="2">
    <source>
        <dbReference type="EMBL" id="AHX39944.1"/>
    </source>
</evidence>
<proteinExistence type="inferred from homology"/>
<dbReference type="CDD" id="cd23763">
    <property type="entry name" value="ASKHA_ATPase_ROK"/>
    <property type="match status" value="1"/>
</dbReference>
<sequence length="291" mass="31457">MSGMVVCIDLGGTKALCGIAKQGHIASVKRYPVPASGSKQAVTDYIIELVRKTITEECVGVAIGIPGVVNSATGEVFEVTNIPAWRDVPLSQVLCERFNVPVLVHNDVNCFTYGEYRYGEHGGKLAPCKNILGVCLGTGLGAGVVIDRQLYTGRYGLAGEFGSAPYLGKTIEDYCSGQFFKQRGTDGELEYLSAKAGNVQSLKLFEQLGTHLGIAFAHMQLAYDPDVIVMGGSVTQAFDLFGERMFASFTQYEQCKQLNIRVSQLPHAALLGAFALFEQKYKVTSPELDCT</sequence>
<dbReference type="SUPFAM" id="SSF53067">
    <property type="entry name" value="Actin-like ATPase domain"/>
    <property type="match status" value="1"/>
</dbReference>
<organism evidence="2">
    <name type="scientific">Pseudoalteromonas luteoviolacea</name>
    <dbReference type="NCBI Taxonomy" id="43657"/>
    <lineage>
        <taxon>Bacteria</taxon>
        <taxon>Pseudomonadati</taxon>
        <taxon>Pseudomonadota</taxon>
        <taxon>Gammaproteobacteria</taxon>
        <taxon>Alteromonadales</taxon>
        <taxon>Pseudoalteromonadaceae</taxon>
        <taxon>Pseudoalteromonas</taxon>
    </lineage>
</organism>
<dbReference type="RefSeq" id="WP_052262393.1">
    <property type="nucleotide sequence ID" value="NZ_JWIC01000007.1"/>
</dbReference>
<dbReference type="EMBL" id="KF724688">
    <property type="protein sequence ID" value="AHX39944.1"/>
    <property type="molecule type" value="Genomic_DNA"/>
</dbReference>
<keyword evidence="2" id="KW-0418">Kinase</keyword>
<dbReference type="Gene3D" id="3.30.420.40">
    <property type="match status" value="2"/>
</dbReference>
<dbReference type="GO" id="GO:0016301">
    <property type="term" value="F:kinase activity"/>
    <property type="evidence" value="ECO:0007669"/>
    <property type="project" value="UniProtKB-KW"/>
</dbReference>
<dbReference type="InterPro" id="IPR000600">
    <property type="entry name" value="ROK"/>
</dbReference>
<evidence type="ECO:0000256" key="1">
    <source>
        <dbReference type="ARBA" id="ARBA00006479"/>
    </source>
</evidence>
<dbReference type="InterPro" id="IPR043129">
    <property type="entry name" value="ATPase_NBD"/>
</dbReference>
<keyword evidence="2" id="KW-0808">Transferase</keyword>
<dbReference type="PANTHER" id="PTHR18964">
    <property type="entry name" value="ROK (REPRESSOR, ORF, KINASE) FAMILY"/>
    <property type="match status" value="1"/>
</dbReference>
<reference evidence="2" key="1">
    <citation type="journal article" date="2014" name="Science">
        <title>Marine tubeworm metamorphosis induced by arrays of bacterial phage tail-like structures.</title>
        <authorList>
            <person name="Shikuma N.J."/>
            <person name="Pilhofer M."/>
            <person name="Weiss G.L."/>
            <person name="Hadfield M.G."/>
            <person name="Jensen G.J."/>
            <person name="Newman D.K."/>
        </authorList>
    </citation>
    <scope>NUCLEOTIDE SEQUENCE</scope>
    <source>
        <strain evidence="2">HI1</strain>
    </source>
</reference>
<protein>
    <submittedName>
        <fullName evidence="2">Putative sugar kinase, ROK family</fullName>
    </submittedName>
</protein>
<dbReference type="AlphaFoldDB" id="A0A023PZB2"/>
<dbReference type="Pfam" id="PF00480">
    <property type="entry name" value="ROK"/>
    <property type="match status" value="1"/>
</dbReference>
<dbReference type="OrthoDB" id="9810372at2"/>
<comment type="similarity">
    <text evidence="1">Belongs to the ROK (NagC/XylR) family.</text>
</comment>